<evidence type="ECO:0000313" key="10">
    <source>
        <dbReference type="Proteomes" id="UP000598146"/>
    </source>
</evidence>
<dbReference type="PRINTS" id="PR01036">
    <property type="entry name" value="TCRTETB"/>
</dbReference>
<name>A0A931CCT9_9ACTN</name>
<comment type="subcellular location">
    <subcellularLocation>
        <location evidence="1">Cell membrane</location>
        <topology evidence="1">Multi-pass membrane protein</topology>
    </subcellularLocation>
</comment>
<keyword evidence="10" id="KW-1185">Reference proteome</keyword>
<feature type="domain" description="Major facilitator superfamily (MFS) profile" evidence="8">
    <location>
        <begin position="16"/>
        <end position="478"/>
    </location>
</feature>
<keyword evidence="3" id="KW-1003">Cell membrane</keyword>
<feature type="transmembrane region" description="Helical" evidence="7">
    <location>
        <begin position="227"/>
        <end position="248"/>
    </location>
</feature>
<evidence type="ECO:0000259" key="8">
    <source>
        <dbReference type="PROSITE" id="PS50850"/>
    </source>
</evidence>
<dbReference type="SUPFAM" id="SSF103473">
    <property type="entry name" value="MFS general substrate transporter"/>
    <property type="match status" value="1"/>
</dbReference>
<organism evidence="9 10">
    <name type="scientific">Actinoplanes aureus</name>
    <dbReference type="NCBI Taxonomy" id="2792083"/>
    <lineage>
        <taxon>Bacteria</taxon>
        <taxon>Bacillati</taxon>
        <taxon>Actinomycetota</taxon>
        <taxon>Actinomycetes</taxon>
        <taxon>Micromonosporales</taxon>
        <taxon>Micromonosporaceae</taxon>
        <taxon>Actinoplanes</taxon>
    </lineage>
</organism>
<keyword evidence="4 7" id="KW-0812">Transmembrane</keyword>
<dbReference type="Gene3D" id="1.20.1250.20">
    <property type="entry name" value="MFS general substrate transporter like domains"/>
    <property type="match status" value="1"/>
</dbReference>
<dbReference type="PANTHER" id="PTHR42718">
    <property type="entry name" value="MAJOR FACILITATOR SUPERFAMILY MULTIDRUG TRANSPORTER MFSC"/>
    <property type="match status" value="1"/>
</dbReference>
<reference evidence="9" key="1">
    <citation type="submission" date="2020-11" db="EMBL/GenBank/DDBJ databases">
        <title>Isolation and identification of active actinomycetes.</title>
        <authorList>
            <person name="Sun X."/>
        </authorList>
    </citation>
    <scope>NUCLEOTIDE SEQUENCE</scope>
    <source>
        <strain evidence="9">NEAU-A11</strain>
    </source>
</reference>
<keyword evidence="5 7" id="KW-1133">Transmembrane helix</keyword>
<feature type="transmembrane region" description="Helical" evidence="7">
    <location>
        <begin position="335"/>
        <end position="355"/>
    </location>
</feature>
<dbReference type="Gene3D" id="1.20.1720.10">
    <property type="entry name" value="Multidrug resistance protein D"/>
    <property type="match status" value="1"/>
</dbReference>
<dbReference type="CDD" id="cd17321">
    <property type="entry name" value="MFS_MMR_MDR_like"/>
    <property type="match status" value="1"/>
</dbReference>
<dbReference type="InterPro" id="IPR036259">
    <property type="entry name" value="MFS_trans_sf"/>
</dbReference>
<feature type="transmembrane region" description="Helical" evidence="7">
    <location>
        <begin position="450"/>
        <end position="470"/>
    </location>
</feature>
<evidence type="ECO:0000256" key="3">
    <source>
        <dbReference type="ARBA" id="ARBA00022475"/>
    </source>
</evidence>
<dbReference type="PROSITE" id="PS50850">
    <property type="entry name" value="MFS"/>
    <property type="match status" value="1"/>
</dbReference>
<evidence type="ECO:0000313" key="9">
    <source>
        <dbReference type="EMBL" id="MBG0564788.1"/>
    </source>
</evidence>
<evidence type="ECO:0000256" key="1">
    <source>
        <dbReference type="ARBA" id="ARBA00004651"/>
    </source>
</evidence>
<gene>
    <name evidence="9" type="ORF">I4J89_25385</name>
</gene>
<feature type="transmembrane region" description="Helical" evidence="7">
    <location>
        <begin position="52"/>
        <end position="70"/>
    </location>
</feature>
<feature type="transmembrane region" description="Helical" evidence="7">
    <location>
        <begin position="361"/>
        <end position="385"/>
    </location>
</feature>
<feature type="transmembrane region" description="Helical" evidence="7">
    <location>
        <begin position="305"/>
        <end position="323"/>
    </location>
</feature>
<keyword evidence="2" id="KW-0813">Transport</keyword>
<evidence type="ECO:0000256" key="7">
    <source>
        <dbReference type="SAM" id="Phobius"/>
    </source>
</evidence>
<accession>A0A931CCT9</accession>
<dbReference type="RefSeq" id="WP_196416564.1">
    <property type="nucleotide sequence ID" value="NZ_JADQTO010000012.1"/>
</dbReference>
<feature type="transmembrane region" description="Helical" evidence="7">
    <location>
        <begin position="82"/>
        <end position="101"/>
    </location>
</feature>
<comment type="caution">
    <text evidence="9">The sequence shown here is derived from an EMBL/GenBank/DDBJ whole genome shotgun (WGS) entry which is preliminary data.</text>
</comment>
<dbReference type="Proteomes" id="UP000598146">
    <property type="component" value="Unassembled WGS sequence"/>
</dbReference>
<dbReference type="InterPro" id="IPR011701">
    <property type="entry name" value="MFS"/>
</dbReference>
<sequence>MTVIASPRAGAREWLGLAVLALPTLLLALDITVLNLAIPHLSTDLRPSGSELLWIVDVYGFMIAGFLVTMGTLGDRAGRRRLLLFGAAAFGAASTASAYASSPEMLIAGRTVMGVAGATLMPSTLSLISSLFRDARQRGVAFGVWAAMFSAGIALGPVAGGLLLEHFWWGSVLLLGLPVMLLLLVAGPLLLPEARDPAAGRIDLPSVALSLAAMLPAVYGIKKLATHGPGLATVAALVVGVAAGLLFVRRQRRLATPLLDLTLFARPALRGALLVQFVAIGTVAGVYLFITQYLQVVAGLSPVRAGLWMLPAAAVLVVLSLVAPRLSSRFGAGPVLAAALAVGAAGYLMVSLVGVAGEAGLLIAGFVLVYTGTGPAMALTTDLAVGAAPQERAGAASALSETSSELGGALGIALLGSLGAAVFRSFDVSGDTLTAAAAADRLVATDAFTAGMRVAALASAVLVLVTAVVARRLRDSSAPAPAGS</sequence>
<feature type="transmembrane region" description="Helical" evidence="7">
    <location>
        <begin position="406"/>
        <end position="426"/>
    </location>
</feature>
<feature type="transmembrane region" description="Helical" evidence="7">
    <location>
        <begin position="107"/>
        <end position="128"/>
    </location>
</feature>
<feature type="transmembrane region" description="Helical" evidence="7">
    <location>
        <begin position="140"/>
        <end position="160"/>
    </location>
</feature>
<feature type="transmembrane region" description="Helical" evidence="7">
    <location>
        <begin position="202"/>
        <end position="221"/>
    </location>
</feature>
<feature type="transmembrane region" description="Helical" evidence="7">
    <location>
        <begin position="166"/>
        <end position="190"/>
    </location>
</feature>
<evidence type="ECO:0000256" key="5">
    <source>
        <dbReference type="ARBA" id="ARBA00022989"/>
    </source>
</evidence>
<proteinExistence type="predicted"/>
<evidence type="ECO:0000256" key="2">
    <source>
        <dbReference type="ARBA" id="ARBA00022448"/>
    </source>
</evidence>
<dbReference type="Pfam" id="PF07690">
    <property type="entry name" value="MFS_1"/>
    <property type="match status" value="1"/>
</dbReference>
<evidence type="ECO:0000256" key="6">
    <source>
        <dbReference type="ARBA" id="ARBA00023136"/>
    </source>
</evidence>
<keyword evidence="6 7" id="KW-0472">Membrane</keyword>
<dbReference type="AlphaFoldDB" id="A0A931CCT9"/>
<dbReference type="GO" id="GO:0022857">
    <property type="term" value="F:transmembrane transporter activity"/>
    <property type="evidence" value="ECO:0007669"/>
    <property type="project" value="InterPro"/>
</dbReference>
<dbReference type="EMBL" id="JADQTO010000012">
    <property type="protein sequence ID" value="MBG0564788.1"/>
    <property type="molecule type" value="Genomic_DNA"/>
</dbReference>
<dbReference type="GO" id="GO:0005886">
    <property type="term" value="C:plasma membrane"/>
    <property type="evidence" value="ECO:0007669"/>
    <property type="project" value="UniProtKB-SubCell"/>
</dbReference>
<evidence type="ECO:0000256" key="4">
    <source>
        <dbReference type="ARBA" id="ARBA00022692"/>
    </source>
</evidence>
<feature type="transmembrane region" description="Helical" evidence="7">
    <location>
        <begin position="269"/>
        <end position="290"/>
    </location>
</feature>
<protein>
    <submittedName>
        <fullName evidence="9">MFS transporter</fullName>
    </submittedName>
</protein>
<dbReference type="PANTHER" id="PTHR42718:SF47">
    <property type="entry name" value="METHYL VIOLOGEN RESISTANCE PROTEIN SMVA"/>
    <property type="match status" value="1"/>
</dbReference>
<dbReference type="InterPro" id="IPR020846">
    <property type="entry name" value="MFS_dom"/>
</dbReference>